<protein>
    <submittedName>
        <fullName evidence="2">Uncharacterized protein</fullName>
    </submittedName>
</protein>
<feature type="transmembrane region" description="Helical" evidence="1">
    <location>
        <begin position="20"/>
        <end position="43"/>
    </location>
</feature>
<keyword evidence="1" id="KW-0472">Membrane</keyword>
<feature type="transmembrane region" description="Helical" evidence="1">
    <location>
        <begin position="133"/>
        <end position="157"/>
    </location>
</feature>
<sequence>MATLVIHFNIMFSDLSKIPLSNGLTISMAIFNICAPPAITIMFTQTTMFFELDTIKLIFFCLMIGSLYFSAIILYSNTRGHFKDFKNTVVNDETKAHQLQFLADANFKGFKFWIFTAFTCFIFFLFQKKLYTAHVAIVSISFYIYIMLWHYIQVFFFNRKQKKIGEKTYKTP</sequence>
<evidence type="ECO:0000256" key="1">
    <source>
        <dbReference type="SAM" id="Phobius"/>
    </source>
</evidence>
<accession>A0A4U1CQK8</accession>
<keyword evidence="1" id="KW-1133">Transmembrane helix</keyword>
<gene>
    <name evidence="2" type="ORF">FA048_12570</name>
</gene>
<dbReference type="Proteomes" id="UP000309488">
    <property type="component" value="Unassembled WGS sequence"/>
</dbReference>
<feature type="transmembrane region" description="Helical" evidence="1">
    <location>
        <begin position="55"/>
        <end position="76"/>
    </location>
</feature>
<evidence type="ECO:0000313" key="2">
    <source>
        <dbReference type="EMBL" id="TKC07992.1"/>
    </source>
</evidence>
<keyword evidence="1" id="KW-0812">Transmembrane</keyword>
<keyword evidence="3" id="KW-1185">Reference proteome</keyword>
<evidence type="ECO:0000313" key="3">
    <source>
        <dbReference type="Proteomes" id="UP000309488"/>
    </source>
</evidence>
<proteinExistence type="predicted"/>
<dbReference type="EMBL" id="SWBR01000003">
    <property type="protein sequence ID" value="TKC07992.1"/>
    <property type="molecule type" value="Genomic_DNA"/>
</dbReference>
<dbReference type="RefSeq" id="WP_136841515.1">
    <property type="nucleotide sequence ID" value="NZ_SWBR01000003.1"/>
</dbReference>
<name>A0A4U1CQK8_9SPHI</name>
<reference evidence="2 3" key="1">
    <citation type="submission" date="2019-04" db="EMBL/GenBank/DDBJ databases">
        <title>Pedobacter sp. RP-3-22 sp. nov., isolated from Arctic soil.</title>
        <authorList>
            <person name="Dahal R.H."/>
            <person name="Kim D.-U."/>
        </authorList>
    </citation>
    <scope>NUCLEOTIDE SEQUENCE [LARGE SCALE GENOMIC DNA]</scope>
    <source>
        <strain evidence="2 3">RP-3-22</strain>
    </source>
</reference>
<dbReference type="AlphaFoldDB" id="A0A4U1CQK8"/>
<comment type="caution">
    <text evidence="2">The sequence shown here is derived from an EMBL/GenBank/DDBJ whole genome shotgun (WGS) entry which is preliminary data.</text>
</comment>
<feature type="transmembrane region" description="Helical" evidence="1">
    <location>
        <begin position="110"/>
        <end position="127"/>
    </location>
</feature>
<organism evidence="2 3">
    <name type="scientific">Pedobacter polaris</name>
    <dbReference type="NCBI Taxonomy" id="2571273"/>
    <lineage>
        <taxon>Bacteria</taxon>
        <taxon>Pseudomonadati</taxon>
        <taxon>Bacteroidota</taxon>
        <taxon>Sphingobacteriia</taxon>
        <taxon>Sphingobacteriales</taxon>
        <taxon>Sphingobacteriaceae</taxon>
        <taxon>Pedobacter</taxon>
    </lineage>
</organism>